<dbReference type="PANTHER" id="PTHR43344:SF2">
    <property type="entry name" value="PHOSPHOSERINE PHOSPHATASE"/>
    <property type="match status" value="1"/>
</dbReference>
<evidence type="ECO:0000256" key="3">
    <source>
        <dbReference type="ARBA" id="ARBA00009184"/>
    </source>
</evidence>
<dbReference type="GO" id="GO:0000287">
    <property type="term" value="F:magnesium ion binding"/>
    <property type="evidence" value="ECO:0007669"/>
    <property type="project" value="TreeGrafter"/>
</dbReference>
<proteinExistence type="inferred from homology"/>
<keyword evidence="10" id="KW-0718">Serine biosynthesis</keyword>
<dbReference type="InterPro" id="IPR045865">
    <property type="entry name" value="ACT-like_dom_sf"/>
</dbReference>
<evidence type="ECO:0000256" key="9">
    <source>
        <dbReference type="ARBA" id="ARBA00022842"/>
    </source>
</evidence>
<evidence type="ECO:0000256" key="14">
    <source>
        <dbReference type="PIRSR" id="PIRSR604469-1"/>
    </source>
</evidence>
<evidence type="ECO:0000256" key="10">
    <source>
        <dbReference type="ARBA" id="ARBA00023299"/>
    </source>
</evidence>
<dbReference type="NCBIfam" id="TIGR01488">
    <property type="entry name" value="HAD-SF-IB"/>
    <property type="match status" value="1"/>
</dbReference>
<dbReference type="NCBIfam" id="TIGR00338">
    <property type="entry name" value="serB"/>
    <property type="match status" value="1"/>
</dbReference>
<dbReference type="EC" id="3.1.3.3" evidence="4"/>
<dbReference type="GO" id="GO:0036424">
    <property type="term" value="F:L-phosphoserine phosphatase activity"/>
    <property type="evidence" value="ECO:0007669"/>
    <property type="project" value="InterPro"/>
</dbReference>
<dbReference type="Pfam" id="PF21086">
    <property type="entry name" value="ACT_PSP_2"/>
    <property type="match status" value="1"/>
</dbReference>
<comment type="similarity">
    <text evidence="3">Belongs to the HAD-like hydrolase superfamily. SerB family.</text>
</comment>
<dbReference type="InterPro" id="IPR002912">
    <property type="entry name" value="ACT_dom"/>
</dbReference>
<evidence type="ECO:0000256" key="11">
    <source>
        <dbReference type="ARBA" id="ARBA00031693"/>
    </source>
</evidence>
<dbReference type="Pfam" id="PF00702">
    <property type="entry name" value="Hydrolase"/>
    <property type="match status" value="1"/>
</dbReference>
<comment type="caution">
    <text evidence="16">The sequence shown here is derived from an EMBL/GenBank/DDBJ whole genome shotgun (WGS) entry which is preliminary data.</text>
</comment>
<feature type="active site" description="Nucleophile" evidence="14">
    <location>
        <position position="197"/>
    </location>
</feature>
<dbReference type="AlphaFoldDB" id="A0A918RQ50"/>
<feature type="active site" description="Proton donor" evidence="14">
    <location>
        <position position="199"/>
    </location>
</feature>
<evidence type="ECO:0000256" key="4">
    <source>
        <dbReference type="ARBA" id="ARBA00012640"/>
    </source>
</evidence>
<dbReference type="SFLD" id="SFLDF00029">
    <property type="entry name" value="phosphoserine_phosphatase"/>
    <property type="match status" value="1"/>
</dbReference>
<evidence type="ECO:0000256" key="12">
    <source>
        <dbReference type="ARBA" id="ARBA00048138"/>
    </source>
</evidence>
<evidence type="ECO:0000256" key="13">
    <source>
        <dbReference type="ARBA" id="ARBA00048523"/>
    </source>
</evidence>
<dbReference type="RefSeq" id="WP_229794215.1">
    <property type="nucleotide sequence ID" value="NZ_BMXA01000002.1"/>
</dbReference>
<keyword evidence="17" id="KW-1185">Reference proteome</keyword>
<comment type="pathway">
    <text evidence="2">Amino-acid biosynthesis; L-serine biosynthesis; L-serine from 3-phospho-D-glycerate: step 3/3.</text>
</comment>
<dbReference type="Pfam" id="PF13740">
    <property type="entry name" value="ACT_6"/>
    <property type="match status" value="1"/>
</dbReference>
<dbReference type="SUPFAM" id="SSF55021">
    <property type="entry name" value="ACT-like"/>
    <property type="match status" value="1"/>
</dbReference>
<keyword evidence="7" id="KW-0479">Metal-binding</keyword>
<evidence type="ECO:0000256" key="6">
    <source>
        <dbReference type="ARBA" id="ARBA00022605"/>
    </source>
</evidence>
<keyword evidence="6" id="KW-0028">Amino-acid biosynthesis</keyword>
<feature type="domain" description="ACT" evidence="15">
    <location>
        <begin position="6"/>
        <end position="83"/>
    </location>
</feature>
<organism evidence="16 17">
    <name type="scientific">Arenicella chitinivorans</name>
    <dbReference type="NCBI Taxonomy" id="1329800"/>
    <lineage>
        <taxon>Bacteria</taxon>
        <taxon>Pseudomonadati</taxon>
        <taxon>Pseudomonadota</taxon>
        <taxon>Gammaproteobacteria</taxon>
        <taxon>Arenicellales</taxon>
        <taxon>Arenicellaceae</taxon>
        <taxon>Arenicella</taxon>
    </lineage>
</organism>
<dbReference type="PANTHER" id="PTHR43344">
    <property type="entry name" value="PHOSPHOSERINE PHOSPHATASE"/>
    <property type="match status" value="1"/>
</dbReference>
<comment type="cofactor">
    <cofactor evidence="1">
        <name>Mg(2+)</name>
        <dbReference type="ChEBI" id="CHEBI:18420"/>
    </cofactor>
</comment>
<accession>A0A918RQ50</accession>
<evidence type="ECO:0000313" key="17">
    <source>
        <dbReference type="Proteomes" id="UP000614811"/>
    </source>
</evidence>
<dbReference type="PROSITE" id="PS51671">
    <property type="entry name" value="ACT"/>
    <property type="match status" value="1"/>
</dbReference>
<evidence type="ECO:0000259" key="15">
    <source>
        <dbReference type="PROSITE" id="PS51671"/>
    </source>
</evidence>
<comment type="catalytic activity">
    <reaction evidence="12">
        <text>O-phospho-L-serine + H2O = L-serine + phosphate</text>
        <dbReference type="Rhea" id="RHEA:21208"/>
        <dbReference type="ChEBI" id="CHEBI:15377"/>
        <dbReference type="ChEBI" id="CHEBI:33384"/>
        <dbReference type="ChEBI" id="CHEBI:43474"/>
        <dbReference type="ChEBI" id="CHEBI:57524"/>
        <dbReference type="EC" id="3.1.3.3"/>
    </reaction>
</comment>
<dbReference type="GO" id="GO:0006564">
    <property type="term" value="P:L-serine biosynthetic process"/>
    <property type="evidence" value="ECO:0007669"/>
    <property type="project" value="UniProtKB-KW"/>
</dbReference>
<sequence>MANIILLNISGDDRIGLSSDFYSVISEVDVRILDIGQSVIHDQVSQGMMLQLPEDQDVEQTKSQLKKHAKRLGLKIKIRDISAQAYEKWVGQQGAERYTLTLLTREVSAEEIARVTQVTAEQGLNIHDIVRLSGRVPLNQPISNEVKSCIEFSVQGSPKNSAAMRASFLKIASELDIDIAIQRDDAFRRNRRLVCFDMDSTLIKAEVIDELAKRAGVGDQVAQITELAMQGKLDFTESFTRRMALLEGLSETVLEDIAATLPLMEGARTLIKNLHAYGYKTAILSGGFSYFGHHLQRELGIDHVYANSLEIVNGKLTGRVIHPVVNAERKAHLLKQIAAEEGLDPQQTIAVGDGANDLLMLAEAGLGIAFRAKPLVRESAKQSMSTHGLDGILYLLGFKDQDIQRA</sequence>
<protein>
    <recommendedName>
        <fullName evidence="5">Phosphoserine phosphatase</fullName>
        <ecNumber evidence="4">3.1.3.3</ecNumber>
    </recommendedName>
    <alternativeName>
        <fullName evidence="11">O-phosphoserine phosphohydrolase</fullName>
    </alternativeName>
</protein>
<keyword evidence="8" id="KW-0378">Hydrolase</keyword>
<dbReference type="InterPro" id="IPR023214">
    <property type="entry name" value="HAD_sf"/>
</dbReference>
<evidence type="ECO:0000256" key="7">
    <source>
        <dbReference type="ARBA" id="ARBA00022723"/>
    </source>
</evidence>
<dbReference type="Gene3D" id="3.40.50.1000">
    <property type="entry name" value="HAD superfamily/HAD-like"/>
    <property type="match status" value="1"/>
</dbReference>
<evidence type="ECO:0000256" key="8">
    <source>
        <dbReference type="ARBA" id="ARBA00022801"/>
    </source>
</evidence>
<dbReference type="GO" id="GO:0005737">
    <property type="term" value="C:cytoplasm"/>
    <property type="evidence" value="ECO:0007669"/>
    <property type="project" value="TreeGrafter"/>
</dbReference>
<dbReference type="Proteomes" id="UP000614811">
    <property type="component" value="Unassembled WGS sequence"/>
</dbReference>
<dbReference type="CDD" id="cd04871">
    <property type="entry name" value="ACT_PSP_2"/>
    <property type="match status" value="1"/>
</dbReference>
<dbReference type="EMBL" id="BMXA01000002">
    <property type="protein sequence ID" value="GHA08607.1"/>
    <property type="molecule type" value="Genomic_DNA"/>
</dbReference>
<dbReference type="Gene3D" id="3.30.70.260">
    <property type="match status" value="2"/>
</dbReference>
<reference evidence="16" key="1">
    <citation type="journal article" date="2014" name="Int. J. Syst. Evol. Microbiol.">
        <title>Complete genome sequence of Corynebacterium casei LMG S-19264T (=DSM 44701T), isolated from a smear-ripened cheese.</title>
        <authorList>
            <consortium name="US DOE Joint Genome Institute (JGI-PGF)"/>
            <person name="Walter F."/>
            <person name="Albersmeier A."/>
            <person name="Kalinowski J."/>
            <person name="Ruckert C."/>
        </authorList>
    </citation>
    <scope>NUCLEOTIDE SEQUENCE</scope>
    <source>
        <strain evidence="16">KCTC 12711</strain>
    </source>
</reference>
<gene>
    <name evidence="16" type="ORF">GCM10008090_18080</name>
</gene>
<dbReference type="InterPro" id="IPR049148">
    <property type="entry name" value="PSP_ACT"/>
</dbReference>
<dbReference type="SFLD" id="SFLDG01136">
    <property type="entry name" value="C1.6:_Phosphoserine_Phosphatas"/>
    <property type="match status" value="1"/>
</dbReference>
<keyword evidence="9" id="KW-0460">Magnesium</keyword>
<evidence type="ECO:0000313" key="16">
    <source>
        <dbReference type="EMBL" id="GHA08607.1"/>
    </source>
</evidence>
<dbReference type="SUPFAM" id="SSF56784">
    <property type="entry name" value="HAD-like"/>
    <property type="match status" value="1"/>
</dbReference>
<evidence type="ECO:0000256" key="2">
    <source>
        <dbReference type="ARBA" id="ARBA00005135"/>
    </source>
</evidence>
<evidence type="ECO:0000256" key="5">
    <source>
        <dbReference type="ARBA" id="ARBA00015196"/>
    </source>
</evidence>
<reference evidence="16" key="2">
    <citation type="submission" date="2020-09" db="EMBL/GenBank/DDBJ databases">
        <authorList>
            <person name="Sun Q."/>
            <person name="Kim S."/>
        </authorList>
    </citation>
    <scope>NUCLEOTIDE SEQUENCE</scope>
    <source>
        <strain evidence="16">KCTC 12711</strain>
    </source>
</reference>
<dbReference type="SFLD" id="SFLDS00003">
    <property type="entry name" value="Haloacid_Dehalogenase"/>
    <property type="match status" value="1"/>
</dbReference>
<evidence type="ECO:0000256" key="1">
    <source>
        <dbReference type="ARBA" id="ARBA00001946"/>
    </source>
</evidence>
<name>A0A918RQ50_9GAMM</name>
<dbReference type="InterPro" id="IPR036412">
    <property type="entry name" value="HAD-like_sf"/>
</dbReference>
<dbReference type="SFLD" id="SFLDG01137">
    <property type="entry name" value="C1.6.1:_Phosphoserine_Phosphat"/>
    <property type="match status" value="1"/>
</dbReference>
<dbReference type="InterPro" id="IPR004469">
    <property type="entry name" value="PSP"/>
</dbReference>
<comment type="catalytic activity">
    <reaction evidence="13">
        <text>O-phospho-D-serine + H2O = D-serine + phosphate</text>
        <dbReference type="Rhea" id="RHEA:24873"/>
        <dbReference type="ChEBI" id="CHEBI:15377"/>
        <dbReference type="ChEBI" id="CHEBI:35247"/>
        <dbReference type="ChEBI" id="CHEBI:43474"/>
        <dbReference type="ChEBI" id="CHEBI:58680"/>
        <dbReference type="EC" id="3.1.3.3"/>
    </reaction>
</comment>
<dbReference type="CDD" id="cd07500">
    <property type="entry name" value="HAD_PSP"/>
    <property type="match status" value="1"/>
</dbReference>
<dbReference type="InterPro" id="IPR050582">
    <property type="entry name" value="HAD-like_SerB"/>
</dbReference>